<feature type="non-terminal residue" evidence="1">
    <location>
        <position position="169"/>
    </location>
</feature>
<accession>C7DK12</accession>
<evidence type="ECO:0000313" key="1">
    <source>
        <dbReference type="EMBL" id="ACT52866.1"/>
    </source>
</evidence>
<sequence>RCTTSKEEGLVCVQRCGQDRSGYPGEVSIAEHGRRIVNHILTIVIWSLAVNDEIMQTIQEAGWTHSIPRIGKMSCTRYHSAGCLSVGVNGYLRCMYGDECVPLKCAVTPDPCSTAAGLRWSGSMSSVNTACTRSDGCGTGRGGSATKGCGRWDVSRPLTRSNTRASSWL</sequence>
<proteinExistence type="evidence at transcript level"/>
<feature type="non-terminal residue" evidence="1">
    <location>
        <position position="1"/>
    </location>
</feature>
<dbReference type="EMBL" id="GQ141657">
    <property type="protein sequence ID" value="ACT52866.1"/>
    <property type="molecule type" value="mRNA"/>
</dbReference>
<reference evidence="1" key="1">
    <citation type="submission" date="2009-05" db="EMBL/GenBank/DDBJ databases">
        <title>Characterization of Differentially Expressed Genes Related to Laccase Biosynthesis of White-Rot Fungus TR16.</title>
        <authorList>
            <person name="Chen Q.-T."/>
            <person name="Guo L.-Q."/>
            <person name="Lin J.-F."/>
        </authorList>
    </citation>
    <scope>NUCLEOTIDE SEQUENCE</scope>
    <source>
        <strain evidence="1">TR16</strain>
    </source>
</reference>
<organism evidence="1">
    <name type="scientific">Polyporus grammocephalus</name>
    <dbReference type="NCBI Taxonomy" id="196234"/>
    <lineage>
        <taxon>Eukaryota</taxon>
        <taxon>Fungi</taxon>
        <taxon>Dikarya</taxon>
        <taxon>Basidiomycota</taxon>
        <taxon>Agaricomycotina</taxon>
        <taxon>Agaricomycetes</taxon>
        <taxon>Polyporales</taxon>
        <taxon>Polyporaceae</taxon>
        <taxon>Polyporus</taxon>
    </lineage>
</organism>
<protein>
    <submittedName>
        <fullName evidence="1">Ocs-element binding factor</fullName>
    </submittedName>
</protein>
<dbReference type="AlphaFoldDB" id="C7DK12"/>
<name>C7DK12_9APHY</name>